<keyword evidence="1" id="KW-1133">Transmembrane helix</keyword>
<evidence type="ECO:0000256" key="1">
    <source>
        <dbReference type="SAM" id="Phobius"/>
    </source>
</evidence>
<keyword evidence="1" id="KW-0472">Membrane</keyword>
<accession>A0A239PRK8</accession>
<reference evidence="2 3" key="1">
    <citation type="submission" date="2017-07" db="EMBL/GenBank/DDBJ databases">
        <authorList>
            <person name="Sun Z.S."/>
            <person name="Albrecht U."/>
            <person name="Echele G."/>
            <person name="Lee C.C."/>
        </authorList>
    </citation>
    <scope>NUCLEOTIDE SEQUENCE [LARGE SCALE GENOMIC DNA]</scope>
    <source>
        <strain evidence="2 3">CGMCC 1.12710</strain>
    </source>
</reference>
<keyword evidence="3" id="KW-1185">Reference proteome</keyword>
<dbReference type="EMBL" id="FZQA01000002">
    <property type="protein sequence ID" value="SNT72337.1"/>
    <property type="molecule type" value="Genomic_DNA"/>
</dbReference>
<evidence type="ECO:0000313" key="3">
    <source>
        <dbReference type="Proteomes" id="UP000198346"/>
    </source>
</evidence>
<feature type="transmembrane region" description="Helical" evidence="1">
    <location>
        <begin position="20"/>
        <end position="39"/>
    </location>
</feature>
<organism evidence="2 3">
    <name type="scientific">Amphiplicatus metriothermophilus</name>
    <dbReference type="NCBI Taxonomy" id="1519374"/>
    <lineage>
        <taxon>Bacteria</taxon>
        <taxon>Pseudomonadati</taxon>
        <taxon>Pseudomonadota</taxon>
        <taxon>Alphaproteobacteria</taxon>
        <taxon>Parvularculales</taxon>
        <taxon>Parvularculaceae</taxon>
        <taxon>Amphiplicatus</taxon>
    </lineage>
</organism>
<protein>
    <submittedName>
        <fullName evidence="2">Uncharacterized protein</fullName>
    </submittedName>
</protein>
<dbReference type="RefSeq" id="WP_260167593.1">
    <property type="nucleotide sequence ID" value="NZ_FZQA01000002.1"/>
</dbReference>
<sequence length="40" mass="4191">MSVRTAKPAVENETLRDGFGLGLVLVLIAAAQFWGALFGA</sequence>
<proteinExistence type="predicted"/>
<gene>
    <name evidence="2" type="ORF">SAMN06297382_1377</name>
</gene>
<keyword evidence="1" id="KW-0812">Transmembrane</keyword>
<evidence type="ECO:0000313" key="2">
    <source>
        <dbReference type="EMBL" id="SNT72337.1"/>
    </source>
</evidence>
<name>A0A239PRK8_9PROT</name>
<dbReference type="Proteomes" id="UP000198346">
    <property type="component" value="Unassembled WGS sequence"/>
</dbReference>
<dbReference type="AlphaFoldDB" id="A0A239PRK8"/>